<dbReference type="PANTHER" id="PTHR30329">
    <property type="entry name" value="STATOR ELEMENT OF FLAGELLAR MOTOR COMPLEX"/>
    <property type="match status" value="1"/>
</dbReference>
<protein>
    <submittedName>
        <fullName evidence="7">Outer membrane protein II</fullName>
    </submittedName>
</protein>
<dbReference type="PRINTS" id="PR01021">
    <property type="entry name" value="OMPADOMAIN"/>
</dbReference>
<feature type="chain" id="PRO_5006064330" evidence="5">
    <location>
        <begin position="29"/>
        <end position="187"/>
    </location>
</feature>
<dbReference type="InterPro" id="IPR006665">
    <property type="entry name" value="OmpA-like"/>
</dbReference>
<dbReference type="STRING" id="340021.TM5383_02546"/>
<gene>
    <name evidence="7" type="primary">ompA</name>
    <name evidence="7" type="ORF">TM5383_02546</name>
</gene>
<evidence type="ECO:0000313" key="7">
    <source>
        <dbReference type="EMBL" id="CUH85318.1"/>
    </source>
</evidence>
<evidence type="ECO:0000256" key="5">
    <source>
        <dbReference type="SAM" id="SignalP"/>
    </source>
</evidence>
<dbReference type="PANTHER" id="PTHR30329:SF21">
    <property type="entry name" value="LIPOPROTEIN YIAD-RELATED"/>
    <property type="match status" value="1"/>
</dbReference>
<feature type="signal peptide" evidence="5">
    <location>
        <begin position="1"/>
        <end position="28"/>
    </location>
</feature>
<dbReference type="EMBL" id="CYSF01000012">
    <property type="protein sequence ID" value="CUH85318.1"/>
    <property type="molecule type" value="Genomic_DNA"/>
</dbReference>
<dbReference type="SUPFAM" id="SSF103088">
    <property type="entry name" value="OmpA-like"/>
    <property type="match status" value="1"/>
</dbReference>
<sequence length="187" mass="20190">MRVLITICCRLFFMPMAVCIGSVGHALAAPPQAVCDQILRQYDVVGVGCPVVASLGQPMAEVVPHSTARRLADRQRESNVFFPAGGSQIDERAQIQLAQIARILEIPVMQGACLKLVGHSDSVGTAAANQRLSMRRARAVADLLASLLADPDRIREVKGLGEKEPLPGFGPQAVENRRVEVWVRSCP</sequence>
<dbReference type="AlphaFoldDB" id="A0A0P1HE94"/>
<organism evidence="7 8">
    <name type="scientific">Thalassovita mediterranea</name>
    <dbReference type="NCBI Taxonomy" id="340021"/>
    <lineage>
        <taxon>Bacteria</taxon>
        <taxon>Pseudomonadati</taxon>
        <taxon>Pseudomonadota</taxon>
        <taxon>Alphaproteobacteria</taxon>
        <taxon>Rhodobacterales</taxon>
        <taxon>Roseobacteraceae</taxon>
        <taxon>Thalassovita</taxon>
    </lineage>
</organism>
<dbReference type="Gene3D" id="3.30.1330.60">
    <property type="entry name" value="OmpA-like domain"/>
    <property type="match status" value="1"/>
</dbReference>
<evidence type="ECO:0000256" key="4">
    <source>
        <dbReference type="PROSITE-ProRule" id="PRU00473"/>
    </source>
</evidence>
<dbReference type="GO" id="GO:0009279">
    <property type="term" value="C:cell outer membrane"/>
    <property type="evidence" value="ECO:0007669"/>
    <property type="project" value="UniProtKB-SubCell"/>
</dbReference>
<keyword evidence="2 4" id="KW-0472">Membrane</keyword>
<evidence type="ECO:0000256" key="1">
    <source>
        <dbReference type="ARBA" id="ARBA00004442"/>
    </source>
</evidence>
<name>A0A0P1HE94_9RHOB</name>
<evidence type="ECO:0000259" key="6">
    <source>
        <dbReference type="PROSITE" id="PS51123"/>
    </source>
</evidence>
<comment type="subcellular location">
    <subcellularLocation>
        <location evidence="1">Cell outer membrane</location>
    </subcellularLocation>
</comment>
<dbReference type="Pfam" id="PF00691">
    <property type="entry name" value="OmpA"/>
    <property type="match status" value="1"/>
</dbReference>
<proteinExistence type="predicted"/>
<feature type="domain" description="OmpA-like" evidence="6">
    <location>
        <begin position="69"/>
        <end position="187"/>
    </location>
</feature>
<keyword evidence="5" id="KW-0732">Signal</keyword>
<evidence type="ECO:0000313" key="8">
    <source>
        <dbReference type="Proteomes" id="UP000051681"/>
    </source>
</evidence>
<reference evidence="7 8" key="1">
    <citation type="submission" date="2015-09" db="EMBL/GenBank/DDBJ databases">
        <authorList>
            <consortium name="Swine Surveillance"/>
        </authorList>
    </citation>
    <scope>NUCLEOTIDE SEQUENCE [LARGE SCALE GENOMIC DNA]</scope>
    <source>
        <strain evidence="7 8">CECT 8383</strain>
    </source>
</reference>
<dbReference type="PROSITE" id="PS51123">
    <property type="entry name" value="OMPA_2"/>
    <property type="match status" value="1"/>
</dbReference>
<accession>A0A0P1HE94</accession>
<dbReference type="OrthoDB" id="7876359at2"/>
<dbReference type="CDD" id="cd07185">
    <property type="entry name" value="OmpA_C-like"/>
    <property type="match status" value="1"/>
</dbReference>
<evidence type="ECO:0000256" key="3">
    <source>
        <dbReference type="ARBA" id="ARBA00023237"/>
    </source>
</evidence>
<dbReference type="InterPro" id="IPR050330">
    <property type="entry name" value="Bact_OuterMem_StrucFunc"/>
</dbReference>
<dbReference type="InterPro" id="IPR036737">
    <property type="entry name" value="OmpA-like_sf"/>
</dbReference>
<keyword evidence="3" id="KW-0998">Cell outer membrane</keyword>
<keyword evidence="8" id="KW-1185">Reference proteome</keyword>
<dbReference type="InterPro" id="IPR006664">
    <property type="entry name" value="OMP_bac"/>
</dbReference>
<evidence type="ECO:0000256" key="2">
    <source>
        <dbReference type="ARBA" id="ARBA00023136"/>
    </source>
</evidence>
<dbReference type="Proteomes" id="UP000051681">
    <property type="component" value="Unassembled WGS sequence"/>
</dbReference>